<evidence type="ECO:0000313" key="2">
    <source>
        <dbReference type="Proteomes" id="UP001060085"/>
    </source>
</evidence>
<sequence>MELMYEVGMGLRRGHAYDFCVTELACLLQQARTAAGDLFLVASSEHQTEDIARTVIAEEVDRGIRPEVQRQIAYVNYILHEAVVAPLNAVDIEGTSYAGPRGEVEGSRSEDDHMRGEDDDHLPPSG</sequence>
<accession>A0ACB9ZP37</accession>
<organism evidence="1 2">
    <name type="scientific">Catharanthus roseus</name>
    <name type="common">Madagascar periwinkle</name>
    <name type="synonym">Vinca rosea</name>
    <dbReference type="NCBI Taxonomy" id="4058"/>
    <lineage>
        <taxon>Eukaryota</taxon>
        <taxon>Viridiplantae</taxon>
        <taxon>Streptophyta</taxon>
        <taxon>Embryophyta</taxon>
        <taxon>Tracheophyta</taxon>
        <taxon>Spermatophyta</taxon>
        <taxon>Magnoliopsida</taxon>
        <taxon>eudicotyledons</taxon>
        <taxon>Gunneridae</taxon>
        <taxon>Pentapetalae</taxon>
        <taxon>asterids</taxon>
        <taxon>lamiids</taxon>
        <taxon>Gentianales</taxon>
        <taxon>Apocynaceae</taxon>
        <taxon>Rauvolfioideae</taxon>
        <taxon>Vinceae</taxon>
        <taxon>Catharanthinae</taxon>
        <taxon>Catharanthus</taxon>
    </lineage>
</organism>
<dbReference type="Proteomes" id="UP001060085">
    <property type="component" value="Linkage Group LG08"/>
</dbReference>
<evidence type="ECO:0000313" key="1">
    <source>
        <dbReference type="EMBL" id="KAI5648854.1"/>
    </source>
</evidence>
<protein>
    <submittedName>
        <fullName evidence="1">Uncharacterized protein</fullName>
    </submittedName>
</protein>
<keyword evidence="2" id="KW-1185">Reference proteome</keyword>
<comment type="caution">
    <text evidence="1">The sequence shown here is derived from an EMBL/GenBank/DDBJ whole genome shotgun (WGS) entry which is preliminary data.</text>
</comment>
<dbReference type="EMBL" id="CM044708">
    <property type="protein sequence ID" value="KAI5648854.1"/>
    <property type="molecule type" value="Genomic_DNA"/>
</dbReference>
<proteinExistence type="predicted"/>
<gene>
    <name evidence="1" type="ORF">M9H77_34859</name>
</gene>
<reference evidence="2" key="1">
    <citation type="journal article" date="2023" name="Nat. Plants">
        <title>Single-cell RNA sequencing provides a high-resolution roadmap for understanding the multicellular compartmentation of specialized metabolism.</title>
        <authorList>
            <person name="Sun S."/>
            <person name="Shen X."/>
            <person name="Li Y."/>
            <person name="Li Y."/>
            <person name="Wang S."/>
            <person name="Li R."/>
            <person name="Zhang H."/>
            <person name="Shen G."/>
            <person name="Guo B."/>
            <person name="Wei J."/>
            <person name="Xu J."/>
            <person name="St-Pierre B."/>
            <person name="Chen S."/>
            <person name="Sun C."/>
        </authorList>
    </citation>
    <scope>NUCLEOTIDE SEQUENCE [LARGE SCALE GENOMIC DNA]</scope>
</reference>
<name>A0ACB9ZP37_CATRO</name>